<feature type="chain" id="PRO_5040258623" evidence="1">
    <location>
        <begin position="41"/>
        <end position="126"/>
    </location>
</feature>
<dbReference type="InterPro" id="IPR007614">
    <property type="entry name" value="Retinin_C"/>
</dbReference>
<reference evidence="2" key="2">
    <citation type="submission" date="2022-10" db="EMBL/GenBank/DDBJ databases">
        <authorList>
            <consortium name="ENA_rothamsted_submissions"/>
            <consortium name="culmorum"/>
            <person name="King R."/>
        </authorList>
    </citation>
    <scope>NUCLEOTIDE SEQUENCE</scope>
</reference>
<dbReference type="OrthoDB" id="6765410at2759"/>
<name>A0A9P0DRK8_PHACE</name>
<reference evidence="2" key="1">
    <citation type="submission" date="2022-01" db="EMBL/GenBank/DDBJ databases">
        <authorList>
            <person name="King R."/>
        </authorList>
    </citation>
    <scope>NUCLEOTIDE SEQUENCE</scope>
</reference>
<accession>A0A9P0DRK8</accession>
<dbReference type="Proteomes" id="UP001153737">
    <property type="component" value="Chromosome 2"/>
</dbReference>
<dbReference type="PANTHER" id="PTHR34931:SF3">
    <property type="entry name" value="FI02976P-RELATED"/>
    <property type="match status" value="1"/>
</dbReference>
<dbReference type="Pfam" id="PF04527">
    <property type="entry name" value="Retinin_C"/>
    <property type="match status" value="1"/>
</dbReference>
<dbReference type="EMBL" id="OU896708">
    <property type="protein sequence ID" value="CAH1155449.1"/>
    <property type="molecule type" value="Genomic_DNA"/>
</dbReference>
<keyword evidence="3" id="KW-1185">Reference proteome</keyword>
<feature type="signal peptide" evidence="1">
    <location>
        <begin position="1"/>
        <end position="40"/>
    </location>
</feature>
<keyword evidence="1" id="KW-0732">Signal</keyword>
<gene>
    <name evidence="2" type="ORF">PHAECO_LOCUS6816</name>
</gene>
<sequence length="126" mass="12691">MLGVILDVTIATASTAQHRPISSKMFKLVVLCALAAVAAAKPGHLLAPTLYSSAVVGSVPTSVSHQSSSVVHSAALVSPVVHSAPLLHAAPIVHTAPIVHSAYTAPLVHGYAAPGLLGHGVFAGHY</sequence>
<dbReference type="PANTHER" id="PTHR34931">
    <property type="entry name" value="FI02976P-RELATED"/>
    <property type="match status" value="1"/>
</dbReference>
<evidence type="ECO:0000256" key="1">
    <source>
        <dbReference type="SAM" id="SignalP"/>
    </source>
</evidence>
<organism evidence="2 3">
    <name type="scientific">Phaedon cochleariae</name>
    <name type="common">Mustard beetle</name>
    <dbReference type="NCBI Taxonomy" id="80249"/>
    <lineage>
        <taxon>Eukaryota</taxon>
        <taxon>Metazoa</taxon>
        <taxon>Ecdysozoa</taxon>
        <taxon>Arthropoda</taxon>
        <taxon>Hexapoda</taxon>
        <taxon>Insecta</taxon>
        <taxon>Pterygota</taxon>
        <taxon>Neoptera</taxon>
        <taxon>Endopterygota</taxon>
        <taxon>Coleoptera</taxon>
        <taxon>Polyphaga</taxon>
        <taxon>Cucujiformia</taxon>
        <taxon>Chrysomeloidea</taxon>
        <taxon>Chrysomelidae</taxon>
        <taxon>Chrysomelinae</taxon>
        <taxon>Chrysomelini</taxon>
        <taxon>Phaedon</taxon>
    </lineage>
</organism>
<evidence type="ECO:0000313" key="3">
    <source>
        <dbReference type="Proteomes" id="UP001153737"/>
    </source>
</evidence>
<dbReference type="AlphaFoldDB" id="A0A9P0DRK8"/>
<proteinExistence type="predicted"/>
<protein>
    <submittedName>
        <fullName evidence="2">Uncharacterized protein</fullName>
    </submittedName>
</protein>
<evidence type="ECO:0000313" key="2">
    <source>
        <dbReference type="EMBL" id="CAH1155449.1"/>
    </source>
</evidence>